<sequence length="469" mass="46958">MAPSAMSRNALLLAVVSLAVHAAFGQNITTNLPQVEYPAFNSTNNDGAANITTYLIENNGPNGTVQTGHLSILHNPIGQFVVLPPAAGCVSTSNGVTTGGRSLTSTTAAAGNCHVAANGALFNVTTGGCLGNLVSNGVVIQAPGTQNVNFGLRNGNFVIGYVSALEAQGRAAGKVPFDQLTSGVVWLVKGGQNNVQQDLPYEDPSTQTTGTIQDFASIVSARTAIGHNAAGEILLLQLDGQSNVRGASLYDVADLLISYGAVNAINLDGGGSSAFVTDGILSSYPSDILNATVNGQTFSFRQERAVTSIVCFKDRFKIAPSQPCDPTSQNPNQCFNAAGTLSICCPGACPLRPGPLAVCGPAVPPTTPSPNTVSASSPTTVTTPGSTTGAPTGPVVAAPTVAPTTAGPVPSGTTATAPAKTSAPGVAAGTPPPCDPTSGNPNQCFNAAGTASLCCPGLCPQTPGANPQC</sequence>
<dbReference type="Pfam" id="PF09992">
    <property type="entry name" value="NAGPA"/>
    <property type="match status" value="1"/>
</dbReference>
<dbReference type="EMBL" id="DF237115">
    <property type="protein sequence ID" value="GAQ83884.1"/>
    <property type="molecule type" value="Genomic_DNA"/>
</dbReference>
<keyword evidence="5" id="KW-1185">Reference proteome</keyword>
<evidence type="ECO:0000256" key="2">
    <source>
        <dbReference type="SAM" id="SignalP"/>
    </source>
</evidence>
<reference evidence="4 5" key="1">
    <citation type="journal article" date="2014" name="Nat. Commun.">
        <title>Klebsormidium flaccidum genome reveals primary factors for plant terrestrial adaptation.</title>
        <authorList>
            <person name="Hori K."/>
            <person name="Maruyama F."/>
            <person name="Fujisawa T."/>
            <person name="Togashi T."/>
            <person name="Yamamoto N."/>
            <person name="Seo M."/>
            <person name="Sato S."/>
            <person name="Yamada T."/>
            <person name="Mori H."/>
            <person name="Tajima N."/>
            <person name="Moriyama T."/>
            <person name="Ikeuchi M."/>
            <person name="Watanabe M."/>
            <person name="Wada H."/>
            <person name="Kobayashi K."/>
            <person name="Saito M."/>
            <person name="Masuda T."/>
            <person name="Sasaki-Sekimoto Y."/>
            <person name="Mashiguchi K."/>
            <person name="Awai K."/>
            <person name="Shimojima M."/>
            <person name="Masuda S."/>
            <person name="Iwai M."/>
            <person name="Nobusawa T."/>
            <person name="Narise T."/>
            <person name="Kondo S."/>
            <person name="Saito H."/>
            <person name="Sato R."/>
            <person name="Murakawa M."/>
            <person name="Ihara Y."/>
            <person name="Oshima-Yamada Y."/>
            <person name="Ohtaka K."/>
            <person name="Satoh M."/>
            <person name="Sonobe K."/>
            <person name="Ishii M."/>
            <person name="Ohtani R."/>
            <person name="Kanamori-Sato M."/>
            <person name="Honoki R."/>
            <person name="Miyazaki D."/>
            <person name="Mochizuki H."/>
            <person name="Umetsu J."/>
            <person name="Higashi K."/>
            <person name="Shibata D."/>
            <person name="Kamiya Y."/>
            <person name="Sato N."/>
            <person name="Nakamura Y."/>
            <person name="Tabata S."/>
            <person name="Ida S."/>
            <person name="Kurokawa K."/>
            <person name="Ohta H."/>
        </authorList>
    </citation>
    <scope>NUCLEOTIDE SEQUENCE [LARGE SCALE GENOMIC DNA]</scope>
    <source>
        <strain evidence="4 5">NIES-2285</strain>
    </source>
</reference>
<dbReference type="PANTHER" id="PTHR40446:SF2">
    <property type="entry name" value="N-ACETYLGLUCOSAMINE-1-PHOSPHODIESTER ALPHA-N-ACETYLGLUCOSAMINIDASE"/>
    <property type="match status" value="1"/>
</dbReference>
<proteinExistence type="predicted"/>
<feature type="signal peptide" evidence="2">
    <location>
        <begin position="1"/>
        <end position="25"/>
    </location>
</feature>
<gene>
    <name evidence="4" type="ORF">KFL_001660190</name>
</gene>
<evidence type="ECO:0000313" key="5">
    <source>
        <dbReference type="Proteomes" id="UP000054558"/>
    </source>
</evidence>
<keyword evidence="2" id="KW-0732">Signal</keyword>
<feature type="compositionally biased region" description="Low complexity" evidence="1">
    <location>
        <begin position="369"/>
        <end position="425"/>
    </location>
</feature>
<name>A0A1Y1HZ02_KLENI</name>
<dbReference type="InterPro" id="IPR018711">
    <property type="entry name" value="NAGPA"/>
</dbReference>
<dbReference type="OrthoDB" id="192253at2759"/>
<dbReference type="GO" id="GO:0033299">
    <property type="term" value="P:secretion of lysosomal enzymes"/>
    <property type="evidence" value="ECO:0000318"/>
    <property type="project" value="GO_Central"/>
</dbReference>
<feature type="chain" id="PRO_5011965472" evidence="2">
    <location>
        <begin position="26"/>
        <end position="469"/>
    </location>
</feature>
<dbReference type="STRING" id="105231.A0A1Y1HZ02"/>
<feature type="domain" description="Phosphodiester glycosidase" evidence="3">
    <location>
        <begin position="112"/>
        <end position="311"/>
    </location>
</feature>
<dbReference type="Proteomes" id="UP000054558">
    <property type="component" value="Unassembled WGS sequence"/>
</dbReference>
<dbReference type="AlphaFoldDB" id="A0A1Y1HZ02"/>
<dbReference type="PANTHER" id="PTHR40446">
    <property type="entry name" value="N-ACETYLGLUCOSAMINE-1-PHOSPHODIESTER ALPHA-N-ACETYLGLUCOSAMINIDASE"/>
    <property type="match status" value="1"/>
</dbReference>
<feature type="region of interest" description="Disordered" evidence="1">
    <location>
        <begin position="367"/>
        <end position="434"/>
    </location>
</feature>
<protein>
    <submittedName>
        <fullName evidence="4">N-acetylglucosamine-1-phosphodiester alpha-N-acetylglucosaminidase</fullName>
    </submittedName>
</protein>
<evidence type="ECO:0000259" key="3">
    <source>
        <dbReference type="Pfam" id="PF09992"/>
    </source>
</evidence>
<evidence type="ECO:0000313" key="4">
    <source>
        <dbReference type="EMBL" id="GAQ83884.1"/>
    </source>
</evidence>
<accession>A0A1Y1HZ02</accession>
<evidence type="ECO:0000256" key="1">
    <source>
        <dbReference type="SAM" id="MobiDB-lite"/>
    </source>
</evidence>
<organism evidence="4 5">
    <name type="scientific">Klebsormidium nitens</name>
    <name type="common">Green alga</name>
    <name type="synonym">Ulothrix nitens</name>
    <dbReference type="NCBI Taxonomy" id="105231"/>
    <lineage>
        <taxon>Eukaryota</taxon>
        <taxon>Viridiplantae</taxon>
        <taxon>Streptophyta</taxon>
        <taxon>Klebsormidiophyceae</taxon>
        <taxon>Klebsormidiales</taxon>
        <taxon>Klebsormidiaceae</taxon>
        <taxon>Klebsormidium</taxon>
    </lineage>
</organism>